<sequence>MDDGSHCDYTLSDFSYALNVWALEKLESKFDEVECHVGEMHNKFGDVINIAESLLHTYEESKLEEVVVEFYRKTVKLNLAIGVAAVHAEAAVCAEKHALYSTQLERKLEEVVVGRSKTTVELDLAMDAVATRAEEVAVPAKKHALYSVRLESKLEEVVVERSRKTERLSQVELDVAMEAVADVDCNLLESEDVGHPSSEVCNKCQKINEGKKIDVDVSHH</sequence>
<dbReference type="Proteomes" id="UP000823775">
    <property type="component" value="Unassembled WGS sequence"/>
</dbReference>
<evidence type="ECO:0000313" key="2">
    <source>
        <dbReference type="Proteomes" id="UP000823775"/>
    </source>
</evidence>
<evidence type="ECO:0000313" key="1">
    <source>
        <dbReference type="EMBL" id="MCD9639109.1"/>
    </source>
</evidence>
<accession>A0ABS8UXD5</accession>
<proteinExistence type="predicted"/>
<protein>
    <submittedName>
        <fullName evidence="1">Uncharacterized protein</fullName>
    </submittedName>
</protein>
<comment type="caution">
    <text evidence="1">The sequence shown here is derived from an EMBL/GenBank/DDBJ whole genome shotgun (WGS) entry which is preliminary data.</text>
</comment>
<feature type="non-terminal residue" evidence="1">
    <location>
        <position position="220"/>
    </location>
</feature>
<keyword evidence="2" id="KW-1185">Reference proteome</keyword>
<organism evidence="1 2">
    <name type="scientific">Datura stramonium</name>
    <name type="common">Jimsonweed</name>
    <name type="synonym">Common thornapple</name>
    <dbReference type="NCBI Taxonomy" id="4076"/>
    <lineage>
        <taxon>Eukaryota</taxon>
        <taxon>Viridiplantae</taxon>
        <taxon>Streptophyta</taxon>
        <taxon>Embryophyta</taxon>
        <taxon>Tracheophyta</taxon>
        <taxon>Spermatophyta</taxon>
        <taxon>Magnoliopsida</taxon>
        <taxon>eudicotyledons</taxon>
        <taxon>Gunneridae</taxon>
        <taxon>Pentapetalae</taxon>
        <taxon>asterids</taxon>
        <taxon>lamiids</taxon>
        <taxon>Solanales</taxon>
        <taxon>Solanaceae</taxon>
        <taxon>Solanoideae</taxon>
        <taxon>Datureae</taxon>
        <taxon>Datura</taxon>
    </lineage>
</organism>
<dbReference type="EMBL" id="JACEIK010002846">
    <property type="protein sequence ID" value="MCD9639109.1"/>
    <property type="molecule type" value="Genomic_DNA"/>
</dbReference>
<gene>
    <name evidence="1" type="ORF">HAX54_023413</name>
</gene>
<name>A0ABS8UXD5_DATST</name>
<reference evidence="1 2" key="1">
    <citation type="journal article" date="2021" name="BMC Genomics">
        <title>Datura genome reveals duplications of psychoactive alkaloid biosynthetic genes and high mutation rate following tissue culture.</title>
        <authorList>
            <person name="Rajewski A."/>
            <person name="Carter-House D."/>
            <person name="Stajich J."/>
            <person name="Litt A."/>
        </authorList>
    </citation>
    <scope>NUCLEOTIDE SEQUENCE [LARGE SCALE GENOMIC DNA]</scope>
    <source>
        <strain evidence="1">AR-01</strain>
    </source>
</reference>